<comment type="caution">
    <text evidence="10">The sequence shown here is derived from an EMBL/GenBank/DDBJ whole genome shotgun (WGS) entry which is preliminary data.</text>
</comment>
<dbReference type="UniPathway" id="UPA00098">
    <property type="reaction ID" value="UER00358"/>
</dbReference>
<dbReference type="GO" id="GO:0055129">
    <property type="term" value="P:L-proline biosynthetic process"/>
    <property type="evidence" value="ECO:0007669"/>
    <property type="project" value="UniProtKB-UniPathway"/>
</dbReference>
<dbReference type="CDD" id="cd00610">
    <property type="entry name" value="OAT_like"/>
    <property type="match status" value="1"/>
</dbReference>
<evidence type="ECO:0000256" key="4">
    <source>
        <dbReference type="ARBA" id="ARBA00012924"/>
    </source>
</evidence>
<dbReference type="Gene3D" id="3.90.1150.10">
    <property type="entry name" value="Aspartate Aminotransferase, domain 1"/>
    <property type="match status" value="1"/>
</dbReference>
<evidence type="ECO:0000256" key="1">
    <source>
        <dbReference type="ARBA" id="ARBA00001933"/>
    </source>
</evidence>
<comment type="catalytic activity">
    <reaction evidence="9">
        <text>a 2-oxocarboxylate + L-ornithine = L-glutamate 5-semialdehyde + an L-alpha-amino acid</text>
        <dbReference type="Rhea" id="RHEA:13877"/>
        <dbReference type="ChEBI" id="CHEBI:35179"/>
        <dbReference type="ChEBI" id="CHEBI:46911"/>
        <dbReference type="ChEBI" id="CHEBI:58066"/>
        <dbReference type="ChEBI" id="CHEBI:59869"/>
        <dbReference type="EC" id="2.6.1.13"/>
    </reaction>
</comment>
<dbReference type="GO" id="GO:0030170">
    <property type="term" value="F:pyridoxal phosphate binding"/>
    <property type="evidence" value="ECO:0007669"/>
    <property type="project" value="InterPro"/>
</dbReference>
<dbReference type="FunFam" id="3.90.1150.10:FF:000152">
    <property type="entry name" value="Ornithine aminotransferase"/>
    <property type="match status" value="1"/>
</dbReference>
<dbReference type="NCBIfam" id="TIGR01885">
    <property type="entry name" value="Orn_aminotrans"/>
    <property type="match status" value="1"/>
</dbReference>
<dbReference type="Pfam" id="PF00202">
    <property type="entry name" value="Aminotran_3"/>
    <property type="match status" value="1"/>
</dbReference>
<dbReference type="InterPro" id="IPR049704">
    <property type="entry name" value="Aminotrans_3_PPA_site"/>
</dbReference>
<dbReference type="GO" id="GO:0042802">
    <property type="term" value="F:identical protein binding"/>
    <property type="evidence" value="ECO:0007669"/>
    <property type="project" value="TreeGrafter"/>
</dbReference>
<dbReference type="Gene3D" id="3.40.640.10">
    <property type="entry name" value="Type I PLP-dependent aspartate aminotransferase-like (Major domain)"/>
    <property type="match status" value="1"/>
</dbReference>
<dbReference type="GO" id="GO:0005737">
    <property type="term" value="C:cytoplasm"/>
    <property type="evidence" value="ECO:0007669"/>
    <property type="project" value="TreeGrafter"/>
</dbReference>
<dbReference type="FunFam" id="3.40.640.10:FF:000011">
    <property type="entry name" value="Ornithine aminotransferase"/>
    <property type="match status" value="1"/>
</dbReference>
<comment type="pathway">
    <text evidence="2 9">Amino-acid biosynthesis; L-proline biosynthesis; L-glutamate 5-semialdehyde from L-ornithine: step 1/1.</text>
</comment>
<dbReference type="InterPro" id="IPR005814">
    <property type="entry name" value="Aminotrans_3"/>
</dbReference>
<evidence type="ECO:0000256" key="2">
    <source>
        <dbReference type="ARBA" id="ARBA00004998"/>
    </source>
</evidence>
<dbReference type="EMBL" id="AJWJ01000133">
    <property type="protein sequence ID" value="KAF2074719.1"/>
    <property type="molecule type" value="Genomic_DNA"/>
</dbReference>
<evidence type="ECO:0000256" key="7">
    <source>
        <dbReference type="ARBA" id="ARBA00022898"/>
    </source>
</evidence>
<dbReference type="PANTHER" id="PTHR11986">
    <property type="entry name" value="AMINOTRANSFERASE CLASS III"/>
    <property type="match status" value="1"/>
</dbReference>
<keyword evidence="7 8" id="KW-0663">Pyridoxal phosphate</keyword>
<sequence>MNHCNEFSSKELMEMESEYAAHTYHPIPVVFKKASGVHVWDVEDKQYFDFLSAYSAVNQGHSHPKIVSALITQAQKCALSSRAFYNEVFPQYAKYITEFFNYPMVLPMNTGAEAVETGIKLARRWGYVKKNIPENEAIVVSCKGCFHGRTIGVISMSDDPSSFSQYGPLLSGIVKIDYNNVEQLESVLSKYHDRVAAFIVEPIQGEAGVVVPDEGYLKRCYEICKKYNVLLIADEIQTGLCRTGKMLCSDWDEIQPDIVLLGKAISGGLLPISAVLSSKEVMLTIKPGEHGSTYGGSPLASAVAMAALEVLREENLADNAQQLGELFRNEISTIKSNAIQLVRGRGLLNAIVIDPAFPVSAWNICMEFAKNGLLAKPTHDNIIRLAPPLTITKEQLMECVGIIRKTFETVESKEFEKDIPGNSH</sequence>
<dbReference type="InterPro" id="IPR015424">
    <property type="entry name" value="PyrdxlP-dep_Trfase"/>
</dbReference>
<evidence type="ECO:0000313" key="10">
    <source>
        <dbReference type="EMBL" id="KAF2074719.1"/>
    </source>
</evidence>
<dbReference type="GO" id="GO:0019544">
    <property type="term" value="P:L-arginine catabolic process to L-glutamate"/>
    <property type="evidence" value="ECO:0007669"/>
    <property type="project" value="TreeGrafter"/>
</dbReference>
<comment type="similarity">
    <text evidence="3 8">Belongs to the class-III pyridoxal-phosphate-dependent aminotransferase family.</text>
</comment>
<proteinExistence type="inferred from homology"/>
<dbReference type="SUPFAM" id="SSF53383">
    <property type="entry name" value="PLP-dependent transferases"/>
    <property type="match status" value="1"/>
</dbReference>
<evidence type="ECO:0000256" key="3">
    <source>
        <dbReference type="ARBA" id="ARBA00008954"/>
    </source>
</evidence>
<organism evidence="10 11">
    <name type="scientific">Polysphondylium violaceum</name>
    <dbReference type="NCBI Taxonomy" id="133409"/>
    <lineage>
        <taxon>Eukaryota</taxon>
        <taxon>Amoebozoa</taxon>
        <taxon>Evosea</taxon>
        <taxon>Eumycetozoa</taxon>
        <taxon>Dictyostelia</taxon>
        <taxon>Dictyosteliales</taxon>
        <taxon>Dictyosteliaceae</taxon>
        <taxon>Polysphondylium</taxon>
    </lineage>
</organism>
<dbReference type="PIRSF" id="PIRSF000521">
    <property type="entry name" value="Transaminase_4ab_Lys_Orn"/>
    <property type="match status" value="1"/>
</dbReference>
<evidence type="ECO:0000313" key="11">
    <source>
        <dbReference type="Proteomes" id="UP000695562"/>
    </source>
</evidence>
<evidence type="ECO:0000256" key="8">
    <source>
        <dbReference type="RuleBase" id="RU003560"/>
    </source>
</evidence>
<evidence type="ECO:0000256" key="6">
    <source>
        <dbReference type="ARBA" id="ARBA00022679"/>
    </source>
</evidence>
<dbReference type="InterPro" id="IPR015421">
    <property type="entry name" value="PyrdxlP-dep_Trfase_major"/>
</dbReference>
<dbReference type="InterPro" id="IPR010164">
    <property type="entry name" value="Orn_aminotrans"/>
</dbReference>
<dbReference type="Proteomes" id="UP000695562">
    <property type="component" value="Unassembled WGS sequence"/>
</dbReference>
<accession>A0A8J4PXN8</accession>
<dbReference type="InterPro" id="IPR015422">
    <property type="entry name" value="PyrdxlP-dep_Trfase_small"/>
</dbReference>
<dbReference type="InterPro" id="IPR050103">
    <property type="entry name" value="Class-III_PLP-dep_AT"/>
</dbReference>
<dbReference type="EC" id="2.6.1.13" evidence="4 9"/>
<evidence type="ECO:0000256" key="5">
    <source>
        <dbReference type="ARBA" id="ARBA00022576"/>
    </source>
</evidence>
<dbReference type="PANTHER" id="PTHR11986:SF18">
    <property type="entry name" value="ORNITHINE AMINOTRANSFERASE, MITOCHONDRIAL"/>
    <property type="match status" value="1"/>
</dbReference>
<name>A0A8J4PXN8_9MYCE</name>
<reference evidence="10" key="1">
    <citation type="submission" date="2020-01" db="EMBL/GenBank/DDBJ databases">
        <title>Development of genomics and gene disruption for Polysphondylium violaceum indicates a role for the polyketide synthase stlB in stalk morphogenesis.</title>
        <authorList>
            <person name="Narita B."/>
            <person name="Kawabe Y."/>
            <person name="Kin K."/>
            <person name="Saito T."/>
            <person name="Gibbs R."/>
            <person name="Kuspa A."/>
            <person name="Muzny D."/>
            <person name="Queller D."/>
            <person name="Richards S."/>
            <person name="Strassman J."/>
            <person name="Sucgang R."/>
            <person name="Worley K."/>
            <person name="Schaap P."/>
        </authorList>
    </citation>
    <scope>NUCLEOTIDE SEQUENCE</scope>
    <source>
        <strain evidence="10">QSvi11</strain>
    </source>
</reference>
<dbReference type="GO" id="GO:0004587">
    <property type="term" value="F:ornithine aminotransferase activity"/>
    <property type="evidence" value="ECO:0007669"/>
    <property type="project" value="UniProtKB-EC"/>
</dbReference>
<gene>
    <name evidence="10" type="ORF">CYY_003995</name>
</gene>
<keyword evidence="6 9" id="KW-0808">Transferase</keyword>
<keyword evidence="5 9" id="KW-0032">Aminotransferase</keyword>
<dbReference type="PROSITE" id="PS00600">
    <property type="entry name" value="AA_TRANSFER_CLASS_3"/>
    <property type="match status" value="1"/>
</dbReference>
<dbReference type="AlphaFoldDB" id="A0A8J4PXN8"/>
<dbReference type="GO" id="GO:0010121">
    <property type="term" value="P:L-arginine catabolic process to proline via ornithine"/>
    <property type="evidence" value="ECO:0007669"/>
    <property type="project" value="TreeGrafter"/>
</dbReference>
<protein>
    <recommendedName>
        <fullName evidence="4 9">Ornithine aminotransferase</fullName>
        <ecNumber evidence="4 9">2.6.1.13</ecNumber>
    </recommendedName>
</protein>
<dbReference type="OrthoDB" id="10261433at2759"/>
<comment type="cofactor">
    <cofactor evidence="1 9">
        <name>pyridoxal 5'-phosphate</name>
        <dbReference type="ChEBI" id="CHEBI:597326"/>
    </cofactor>
</comment>
<keyword evidence="11" id="KW-1185">Reference proteome</keyword>
<evidence type="ECO:0000256" key="9">
    <source>
        <dbReference type="RuleBase" id="RU365036"/>
    </source>
</evidence>